<comment type="similarity">
    <text evidence="1 4">Belongs to the metallo-dependent hydrolases superfamily. NagA family.</text>
</comment>
<dbReference type="PIRSF" id="PIRSF038994">
    <property type="entry name" value="NagA"/>
    <property type="match status" value="1"/>
</dbReference>
<evidence type="ECO:0000256" key="7">
    <source>
        <dbReference type="PIRSR" id="PIRSR038994-3"/>
    </source>
</evidence>
<dbReference type="InterPro" id="IPR032466">
    <property type="entry name" value="Metal_Hydrolase"/>
</dbReference>
<feature type="domain" description="Amidohydrolase-related" evidence="8">
    <location>
        <begin position="46"/>
        <end position="380"/>
    </location>
</feature>
<feature type="binding site" evidence="6">
    <location>
        <position position="249"/>
    </location>
    <ligand>
        <name>substrate</name>
    </ligand>
</feature>
<gene>
    <name evidence="9" type="ORF">GJB61_17520</name>
</gene>
<dbReference type="RefSeq" id="WP_154120189.1">
    <property type="nucleotide sequence ID" value="NZ_WJXB01000006.1"/>
</dbReference>
<name>A0A7X2H775_9BACL</name>
<evidence type="ECO:0000259" key="8">
    <source>
        <dbReference type="Pfam" id="PF01979"/>
    </source>
</evidence>
<dbReference type="GO" id="GO:0046872">
    <property type="term" value="F:metal ion binding"/>
    <property type="evidence" value="ECO:0007669"/>
    <property type="project" value="UniProtKB-KW"/>
</dbReference>
<dbReference type="EMBL" id="WJXB01000006">
    <property type="protein sequence ID" value="MRN54784.1"/>
    <property type="molecule type" value="Genomic_DNA"/>
</dbReference>
<dbReference type="AlphaFoldDB" id="A0A7X2H775"/>
<feature type="binding site" evidence="6">
    <location>
        <position position="225"/>
    </location>
    <ligand>
        <name>substrate</name>
    </ligand>
</feature>
<comment type="caution">
    <text evidence="9">The sequence shown here is derived from an EMBL/GenBank/DDBJ whole genome shotgun (WGS) entry which is preliminary data.</text>
</comment>
<evidence type="ECO:0000256" key="1">
    <source>
        <dbReference type="ARBA" id="ARBA00010716"/>
    </source>
</evidence>
<dbReference type="GO" id="GO:0006046">
    <property type="term" value="P:N-acetylglucosamine catabolic process"/>
    <property type="evidence" value="ECO:0007669"/>
    <property type="project" value="TreeGrafter"/>
</dbReference>
<reference evidence="9 10" key="1">
    <citation type="submission" date="2019-11" db="EMBL/GenBank/DDBJ databases">
        <title>Paenibacillus monticola sp. nov., a novel PGPR strain isolated from mountain sample in China.</title>
        <authorList>
            <person name="Zhao Q."/>
            <person name="Li H.-P."/>
            <person name="Zhang J.-L."/>
        </authorList>
    </citation>
    <scope>NUCLEOTIDE SEQUENCE [LARGE SCALE GENOMIC DNA]</scope>
    <source>
        <strain evidence="9 10">LC-T2</strain>
    </source>
</reference>
<keyword evidence="4" id="KW-0119">Carbohydrate metabolism</keyword>
<dbReference type="SUPFAM" id="SSF51556">
    <property type="entry name" value="Metallo-dependent hydrolases"/>
    <property type="match status" value="1"/>
</dbReference>
<feature type="binding site" evidence="6">
    <location>
        <begin position="217"/>
        <end position="218"/>
    </location>
    <ligand>
        <name>substrate</name>
    </ligand>
</feature>
<keyword evidence="2 7" id="KW-0479">Metal-binding</keyword>
<keyword evidence="10" id="KW-1185">Reference proteome</keyword>
<evidence type="ECO:0000256" key="6">
    <source>
        <dbReference type="PIRSR" id="PIRSR038994-2"/>
    </source>
</evidence>
<dbReference type="PANTHER" id="PTHR11113">
    <property type="entry name" value="N-ACETYLGLUCOSAMINE-6-PHOSPHATE DEACETYLASE"/>
    <property type="match status" value="1"/>
</dbReference>
<evidence type="ECO:0000256" key="5">
    <source>
        <dbReference type="PIRSR" id="PIRSR038994-1"/>
    </source>
</evidence>
<keyword evidence="3 4" id="KW-0378">Hydrolase</keyword>
<feature type="active site" description="Proton donor/acceptor" evidence="5">
    <location>
        <position position="271"/>
    </location>
</feature>
<feature type="binding site" evidence="7">
    <location>
        <position position="125"/>
    </location>
    <ligand>
        <name>Zn(2+)</name>
        <dbReference type="ChEBI" id="CHEBI:29105"/>
    </ligand>
</feature>
<dbReference type="GO" id="GO:0008448">
    <property type="term" value="F:N-acetylglucosamine-6-phosphate deacetylase activity"/>
    <property type="evidence" value="ECO:0007669"/>
    <property type="project" value="InterPro"/>
</dbReference>
<proteinExistence type="inferred from homology"/>
<dbReference type="Pfam" id="PF01979">
    <property type="entry name" value="Amidohydro_1"/>
    <property type="match status" value="1"/>
</dbReference>
<feature type="binding site" evidence="7">
    <location>
        <position position="214"/>
    </location>
    <ligand>
        <name>Zn(2+)</name>
        <dbReference type="ChEBI" id="CHEBI:29105"/>
    </ligand>
</feature>
<feature type="binding site" evidence="6">
    <location>
        <position position="138"/>
    </location>
    <ligand>
        <name>substrate</name>
    </ligand>
</feature>
<evidence type="ECO:0000313" key="9">
    <source>
        <dbReference type="EMBL" id="MRN54784.1"/>
    </source>
</evidence>
<evidence type="ECO:0000256" key="2">
    <source>
        <dbReference type="ARBA" id="ARBA00022723"/>
    </source>
</evidence>
<comment type="cofactor">
    <cofactor evidence="7">
        <name>a divalent metal cation</name>
        <dbReference type="ChEBI" id="CHEBI:60240"/>
    </cofactor>
    <text evidence="7">Binds 1 divalent metal cation per subunit.</text>
</comment>
<dbReference type="Gene3D" id="3.20.20.140">
    <property type="entry name" value="Metal-dependent hydrolases"/>
    <property type="match status" value="1"/>
</dbReference>
<dbReference type="Proteomes" id="UP000463051">
    <property type="component" value="Unassembled WGS sequence"/>
</dbReference>
<sequence length="395" mass="42888">MNKSANAVVNGRHIQTGQPIQISLNNSLIAGIESLSDTEDLPWIGPGLVDLQVNGYAGFDFNTLSLSSDDICNVALKIAALGVTSFYPTIITNSDHTLEKLLGAIAQACAEHPWLQRILRGIHLEGPFISPEDGVRGAHDIQYVKAPDWEQFQRWQQAAQGMIRVVTLSPEWNSAPAFIAECIRHHIVVSIGHTSATPEQINSAVVAGARMCTHLGNGAHLLLPRHPNYIWEQLAQDELYPCVIADGFHLPDQVLKVFHKVKPDKLMIASDAVSLSGLAPGTYKSFIGGNVVLTTEGRLHMADNPDLLAGSAQMLPYGVEHLVRNNLCGLAEAWAMASTRPASFMKLPEAHGLQVGAPGDLVVFDWHQEQLVIHQVYKDGQPLTSSNGSTFDSQS</sequence>
<evidence type="ECO:0000313" key="10">
    <source>
        <dbReference type="Proteomes" id="UP000463051"/>
    </source>
</evidence>
<feature type="binding site" evidence="7">
    <location>
        <position position="193"/>
    </location>
    <ligand>
        <name>Zn(2+)</name>
        <dbReference type="ChEBI" id="CHEBI:29105"/>
    </ligand>
</feature>
<protein>
    <submittedName>
        <fullName evidence="9">Amidohydrolase family protein</fullName>
    </submittedName>
</protein>
<feature type="binding site" evidence="6">
    <location>
        <begin position="308"/>
        <end position="310"/>
    </location>
    <ligand>
        <name>substrate</name>
    </ligand>
</feature>
<evidence type="ECO:0000256" key="3">
    <source>
        <dbReference type="ARBA" id="ARBA00022801"/>
    </source>
</evidence>
<evidence type="ECO:0000256" key="4">
    <source>
        <dbReference type="PIRNR" id="PIRNR038994"/>
    </source>
</evidence>
<dbReference type="PANTHER" id="PTHR11113:SF14">
    <property type="entry name" value="N-ACETYLGLUCOSAMINE-6-PHOSPHATE DEACETYLASE"/>
    <property type="match status" value="1"/>
</dbReference>
<organism evidence="9 10">
    <name type="scientific">Paenibacillus monticola</name>
    <dbReference type="NCBI Taxonomy" id="2666075"/>
    <lineage>
        <taxon>Bacteria</taxon>
        <taxon>Bacillati</taxon>
        <taxon>Bacillota</taxon>
        <taxon>Bacilli</taxon>
        <taxon>Bacillales</taxon>
        <taxon>Paenibacillaceae</taxon>
        <taxon>Paenibacillus</taxon>
    </lineage>
</organism>
<dbReference type="InterPro" id="IPR003764">
    <property type="entry name" value="GlcNAc_6-P_deAcase"/>
</dbReference>
<accession>A0A7X2H775</accession>
<dbReference type="InterPro" id="IPR006680">
    <property type="entry name" value="Amidohydro-rel"/>
</dbReference>